<proteinExistence type="predicted"/>
<dbReference type="InterPro" id="IPR001841">
    <property type="entry name" value="Znf_RING"/>
</dbReference>
<dbReference type="SUPFAM" id="SSF57850">
    <property type="entry name" value="RING/U-box"/>
    <property type="match status" value="1"/>
</dbReference>
<dbReference type="Gene3D" id="3.30.40.10">
    <property type="entry name" value="Zinc/RING finger domain, C3HC4 (zinc finger)"/>
    <property type="match status" value="1"/>
</dbReference>
<dbReference type="EMBL" id="CADEPI010000469">
    <property type="protein sequence ID" value="CAB3386313.1"/>
    <property type="molecule type" value="Genomic_DNA"/>
</dbReference>
<evidence type="ECO:0000256" key="3">
    <source>
        <dbReference type="PROSITE-ProRule" id="PRU00175"/>
    </source>
</evidence>
<dbReference type="SMART" id="SM00184">
    <property type="entry name" value="RING"/>
    <property type="match status" value="1"/>
</dbReference>
<evidence type="ECO:0000259" key="4">
    <source>
        <dbReference type="PROSITE" id="PS50089"/>
    </source>
</evidence>
<dbReference type="Proteomes" id="UP000494165">
    <property type="component" value="Unassembled WGS sequence"/>
</dbReference>
<accession>A0A8S1DYT9</accession>
<dbReference type="AlphaFoldDB" id="A0A8S1DYT9"/>
<keyword evidence="6" id="KW-1185">Reference proteome</keyword>
<organism evidence="5 6">
    <name type="scientific">Cloeon dipterum</name>
    <dbReference type="NCBI Taxonomy" id="197152"/>
    <lineage>
        <taxon>Eukaryota</taxon>
        <taxon>Metazoa</taxon>
        <taxon>Ecdysozoa</taxon>
        <taxon>Arthropoda</taxon>
        <taxon>Hexapoda</taxon>
        <taxon>Insecta</taxon>
        <taxon>Pterygota</taxon>
        <taxon>Palaeoptera</taxon>
        <taxon>Ephemeroptera</taxon>
        <taxon>Pisciforma</taxon>
        <taxon>Baetidae</taxon>
        <taxon>Cloeon</taxon>
    </lineage>
</organism>
<reference evidence="5 6" key="1">
    <citation type="submission" date="2020-04" db="EMBL/GenBank/DDBJ databases">
        <authorList>
            <person name="Alioto T."/>
            <person name="Alioto T."/>
            <person name="Gomez Garrido J."/>
        </authorList>
    </citation>
    <scope>NUCLEOTIDE SEQUENCE [LARGE SCALE GENOMIC DNA]</scope>
</reference>
<feature type="domain" description="RING-type" evidence="4">
    <location>
        <begin position="180"/>
        <end position="226"/>
    </location>
</feature>
<dbReference type="InterPro" id="IPR013083">
    <property type="entry name" value="Znf_RING/FYVE/PHD"/>
</dbReference>
<evidence type="ECO:0000313" key="6">
    <source>
        <dbReference type="Proteomes" id="UP000494165"/>
    </source>
</evidence>
<dbReference type="Pfam" id="PF13920">
    <property type="entry name" value="zf-C3HC4_3"/>
    <property type="match status" value="1"/>
</dbReference>
<evidence type="ECO:0000313" key="5">
    <source>
        <dbReference type="EMBL" id="CAB3386313.1"/>
    </source>
</evidence>
<gene>
    <name evidence="5" type="ORF">CLODIP_2_CD05960</name>
</gene>
<comment type="caution">
    <text evidence="5">The sequence shown here is derived from an EMBL/GenBank/DDBJ whole genome shotgun (WGS) entry which is preliminary data.</text>
</comment>
<keyword evidence="1 3" id="KW-0479">Metal-binding</keyword>
<dbReference type="PROSITE" id="PS50089">
    <property type="entry name" value="ZF_RING_2"/>
    <property type="match status" value="1"/>
</dbReference>
<sequence>MDLEAVPGKKTGSIVYYYGGFKFYRKYGVPGEVEMFKCAKKRCPAMIKRTLENNQQHIRICKGHNRHLPIRAGEKEIAIVRHRILNAVSSELSRPPKDIFMEQMAAAAQEFGAELISSLTYERIKNPLSRLRRRLIPTAPEDDGVMEKMLPSDGGHGREAAVAQAAVQQNVPPPGASCYCRICLERGNVRFALVPCGHLDLCNDCKNQFVQFYEQANALPKCPVCRTNIADYIRCYF</sequence>
<evidence type="ECO:0000256" key="1">
    <source>
        <dbReference type="ARBA" id="ARBA00022771"/>
    </source>
</evidence>
<keyword evidence="2" id="KW-0862">Zinc</keyword>
<dbReference type="GO" id="GO:0008270">
    <property type="term" value="F:zinc ion binding"/>
    <property type="evidence" value="ECO:0007669"/>
    <property type="project" value="UniProtKB-KW"/>
</dbReference>
<name>A0A8S1DYT9_9INSE</name>
<protein>
    <recommendedName>
        <fullName evidence="4">RING-type domain-containing protein</fullName>
    </recommendedName>
</protein>
<evidence type="ECO:0000256" key="2">
    <source>
        <dbReference type="ARBA" id="ARBA00022833"/>
    </source>
</evidence>
<keyword evidence="1 3" id="KW-0863">Zinc-finger</keyword>